<dbReference type="EMBL" id="JAOTOJ010000001">
    <property type="protein sequence ID" value="KAK9412261.1"/>
    <property type="molecule type" value="Genomic_DNA"/>
</dbReference>
<reference evidence="8 9" key="1">
    <citation type="journal article" date="2024" name="Proc. Natl. Acad. Sci. U.S.A.">
        <title>The genetic regulatory architecture and epigenomic basis for age-related changes in rattlesnake venom.</title>
        <authorList>
            <person name="Hogan M.P."/>
            <person name="Holding M.L."/>
            <person name="Nystrom G.S."/>
            <person name="Colston T.J."/>
            <person name="Bartlett D.A."/>
            <person name="Mason A.J."/>
            <person name="Ellsworth S.A."/>
            <person name="Rautsaw R.M."/>
            <person name="Lawrence K.C."/>
            <person name="Strickland J.L."/>
            <person name="He B."/>
            <person name="Fraser P."/>
            <person name="Margres M.J."/>
            <person name="Gilbert D.M."/>
            <person name="Gibbs H.L."/>
            <person name="Parkinson C.L."/>
            <person name="Rokyta D.R."/>
        </authorList>
    </citation>
    <scope>NUCLEOTIDE SEQUENCE [LARGE SCALE GENOMIC DNA]</scope>
    <source>
        <strain evidence="8">DRR0105</strain>
    </source>
</reference>
<comment type="similarity">
    <text evidence="5">Belongs to the CIMIP2 family.</text>
</comment>
<name>A0AAW1CCT2_CROAD</name>
<sequence length="200" mass="22416">MGATEGGEGSGLLLRQCSGTRASWLPWRLVCDCFGLTRIVAMASRSAGTLLTQNNAVYVPPGLMPGYRGHVPNVAFSFGDTYGNTTMKYFQDFRNAAMETSYSPYSKGGQFPTLFSRDPSLVIGERARGWDRWLHTPNYSRFNLDMNRSEELGEFYKPTTECQNNVAPPSHLARESTDIPDFSLRKESDFTGERSPRQLF</sequence>
<keyword evidence="9" id="KW-1185">Reference proteome</keyword>
<dbReference type="GO" id="GO:0005930">
    <property type="term" value="C:axoneme"/>
    <property type="evidence" value="ECO:0007669"/>
    <property type="project" value="UniProtKB-SubCell"/>
</dbReference>
<evidence type="ECO:0000256" key="5">
    <source>
        <dbReference type="ARBA" id="ARBA00035661"/>
    </source>
</evidence>
<evidence type="ECO:0000256" key="4">
    <source>
        <dbReference type="ARBA" id="ARBA00023273"/>
    </source>
</evidence>
<keyword evidence="2" id="KW-0963">Cytoplasm</keyword>
<dbReference type="InterPro" id="IPR018902">
    <property type="entry name" value="CMI2A-C-like_dom"/>
</dbReference>
<dbReference type="PANTHER" id="PTHR34924:SF1">
    <property type="entry name" value="PROTEIN FAM166C"/>
    <property type="match status" value="1"/>
</dbReference>
<proteinExistence type="inferred from homology"/>
<dbReference type="PANTHER" id="PTHR34924">
    <property type="entry name" value="UPF0573 PROTEIN C2ORF70"/>
    <property type="match status" value="1"/>
</dbReference>
<evidence type="ECO:0000259" key="7">
    <source>
        <dbReference type="Pfam" id="PF10629"/>
    </source>
</evidence>
<evidence type="ECO:0000313" key="9">
    <source>
        <dbReference type="Proteomes" id="UP001474421"/>
    </source>
</evidence>
<keyword evidence="3" id="KW-0206">Cytoskeleton</keyword>
<evidence type="ECO:0000256" key="6">
    <source>
        <dbReference type="ARBA" id="ARBA00041160"/>
    </source>
</evidence>
<accession>A0AAW1CCT2</accession>
<comment type="subcellular location">
    <subcellularLocation>
        <location evidence="1">Cytoplasm</location>
        <location evidence="1">Cytoskeleton</location>
        <location evidence="1">Cilium axoneme</location>
    </subcellularLocation>
</comment>
<protein>
    <recommendedName>
        <fullName evidence="6">Ciliary microtubule inner protein 2C</fullName>
    </recommendedName>
</protein>
<evidence type="ECO:0000256" key="1">
    <source>
        <dbReference type="ARBA" id="ARBA00004430"/>
    </source>
</evidence>
<evidence type="ECO:0000256" key="2">
    <source>
        <dbReference type="ARBA" id="ARBA00022490"/>
    </source>
</evidence>
<gene>
    <name evidence="8" type="ORF">NXF25_003436</name>
</gene>
<evidence type="ECO:0000313" key="8">
    <source>
        <dbReference type="EMBL" id="KAK9412261.1"/>
    </source>
</evidence>
<evidence type="ECO:0000256" key="3">
    <source>
        <dbReference type="ARBA" id="ARBA00023212"/>
    </source>
</evidence>
<keyword evidence="4" id="KW-0966">Cell projection</keyword>
<dbReference type="InterPro" id="IPR052329">
    <property type="entry name" value="CIMIP2C"/>
</dbReference>
<organism evidence="8 9">
    <name type="scientific">Crotalus adamanteus</name>
    <name type="common">Eastern diamondback rattlesnake</name>
    <dbReference type="NCBI Taxonomy" id="8729"/>
    <lineage>
        <taxon>Eukaryota</taxon>
        <taxon>Metazoa</taxon>
        <taxon>Chordata</taxon>
        <taxon>Craniata</taxon>
        <taxon>Vertebrata</taxon>
        <taxon>Euteleostomi</taxon>
        <taxon>Lepidosauria</taxon>
        <taxon>Squamata</taxon>
        <taxon>Bifurcata</taxon>
        <taxon>Unidentata</taxon>
        <taxon>Episquamata</taxon>
        <taxon>Toxicofera</taxon>
        <taxon>Serpentes</taxon>
        <taxon>Colubroidea</taxon>
        <taxon>Viperidae</taxon>
        <taxon>Crotalinae</taxon>
        <taxon>Crotalus</taxon>
    </lineage>
</organism>
<dbReference type="Pfam" id="PF10629">
    <property type="entry name" value="CMI2B-like"/>
    <property type="match status" value="1"/>
</dbReference>
<dbReference type="AlphaFoldDB" id="A0AAW1CCT2"/>
<comment type="caution">
    <text evidence="8">The sequence shown here is derived from an EMBL/GenBank/DDBJ whole genome shotgun (WGS) entry which is preliminary data.</text>
</comment>
<dbReference type="GO" id="GO:0015630">
    <property type="term" value="C:microtubule cytoskeleton"/>
    <property type="evidence" value="ECO:0007669"/>
    <property type="project" value="UniProtKB-ARBA"/>
</dbReference>
<dbReference type="Proteomes" id="UP001474421">
    <property type="component" value="Unassembled WGS sequence"/>
</dbReference>
<feature type="domain" description="Ciliary microtubule inner protein 2A-C-like" evidence="7">
    <location>
        <begin position="60"/>
        <end position="126"/>
    </location>
</feature>